<feature type="domain" description="Aminoglycoside phosphotransferase" evidence="1">
    <location>
        <begin position="41"/>
        <end position="241"/>
    </location>
</feature>
<evidence type="ECO:0000313" key="2">
    <source>
        <dbReference type="EMBL" id="MDS1268714.1"/>
    </source>
</evidence>
<name>A0ABU2H255_9ACTN</name>
<dbReference type="InterPro" id="IPR002575">
    <property type="entry name" value="Aminoglycoside_PTrfase"/>
</dbReference>
<protein>
    <submittedName>
        <fullName evidence="2">Phosphotransferase</fullName>
    </submittedName>
</protein>
<gene>
    <name evidence="2" type="ORF">RIF23_00225</name>
</gene>
<dbReference type="Pfam" id="PF01636">
    <property type="entry name" value="APH"/>
    <property type="match status" value="1"/>
</dbReference>
<keyword evidence="3" id="KW-1185">Reference proteome</keyword>
<sequence length="292" mass="32245">MERFTWEHLPETTHRAFEREFGKVHTTSTTPAGLTVGVAARVETADTTVFVKAVPRRSPAFLDYARERAVGQAIATTVPAPRLLWSHQDSWLTLVFEYIPGRQVDLSRDADAVMAALRTMREPLRSSPVAELRPITHKLDVFLAGARETVVSELQLLDHRDSYRVVLDDADLADFQGTALVHADPAASNLIHDGTSVWVVDWALSSVGAPWVDVALLIPPLIAAGYSPPNAQAWAEEHPDWAEAPTRAVDLLAVTRMLFLLGKIHAGPSWLAHGRRKALPAHQAWARYRLGV</sequence>
<evidence type="ECO:0000313" key="3">
    <source>
        <dbReference type="Proteomes" id="UP001250214"/>
    </source>
</evidence>
<accession>A0ABU2H255</accession>
<dbReference type="InterPro" id="IPR011009">
    <property type="entry name" value="Kinase-like_dom_sf"/>
</dbReference>
<dbReference type="EMBL" id="JAVLVT010000001">
    <property type="protein sequence ID" value="MDS1268714.1"/>
    <property type="molecule type" value="Genomic_DNA"/>
</dbReference>
<proteinExistence type="predicted"/>
<reference evidence="3" key="1">
    <citation type="submission" date="2023-07" db="EMBL/GenBank/DDBJ databases">
        <title>Novel species in the genus Lipingzhangella isolated from Sambhar Salt Lake.</title>
        <authorList>
            <person name="Jiya N."/>
            <person name="Kajale S."/>
            <person name="Sharma A."/>
        </authorList>
    </citation>
    <scope>NUCLEOTIDE SEQUENCE [LARGE SCALE GENOMIC DNA]</scope>
    <source>
        <strain evidence="3">LS1_29</strain>
    </source>
</reference>
<dbReference type="Proteomes" id="UP001250214">
    <property type="component" value="Unassembled WGS sequence"/>
</dbReference>
<dbReference type="SUPFAM" id="SSF56112">
    <property type="entry name" value="Protein kinase-like (PK-like)"/>
    <property type="match status" value="1"/>
</dbReference>
<evidence type="ECO:0000259" key="1">
    <source>
        <dbReference type="Pfam" id="PF01636"/>
    </source>
</evidence>
<comment type="caution">
    <text evidence="2">The sequence shown here is derived from an EMBL/GenBank/DDBJ whole genome shotgun (WGS) entry which is preliminary data.</text>
</comment>
<dbReference type="Gene3D" id="3.90.1200.10">
    <property type="match status" value="1"/>
</dbReference>
<organism evidence="2 3">
    <name type="scientific">Lipingzhangella rawalii</name>
    <dbReference type="NCBI Taxonomy" id="2055835"/>
    <lineage>
        <taxon>Bacteria</taxon>
        <taxon>Bacillati</taxon>
        <taxon>Actinomycetota</taxon>
        <taxon>Actinomycetes</taxon>
        <taxon>Streptosporangiales</taxon>
        <taxon>Nocardiopsidaceae</taxon>
        <taxon>Lipingzhangella</taxon>
    </lineage>
</organism>
<dbReference type="RefSeq" id="WP_310910237.1">
    <property type="nucleotide sequence ID" value="NZ_JAVLVT010000001.1"/>
</dbReference>